<keyword evidence="14" id="KW-0067">ATP-binding</keyword>
<dbReference type="InterPro" id="IPR008266">
    <property type="entry name" value="Tyr_kinase_AS"/>
</dbReference>
<dbReference type="PRINTS" id="PR00109">
    <property type="entry name" value="TYRKINASE"/>
</dbReference>
<feature type="domain" description="Fibronectin type-III" evidence="17">
    <location>
        <begin position="448"/>
        <end position="541"/>
    </location>
</feature>
<proteinExistence type="predicted"/>
<dbReference type="InterPro" id="IPR000082">
    <property type="entry name" value="SEA_dom"/>
</dbReference>
<keyword evidence="5" id="KW-0677">Repeat</keyword>
<keyword evidence="11" id="KW-0325">Glycoprotein</keyword>
<evidence type="ECO:0000256" key="10">
    <source>
        <dbReference type="ARBA" id="ARBA00023170"/>
    </source>
</evidence>
<dbReference type="PROSITE" id="PS00107">
    <property type="entry name" value="PROTEIN_KINASE_ATP"/>
    <property type="match status" value="1"/>
</dbReference>
<evidence type="ECO:0000256" key="8">
    <source>
        <dbReference type="ARBA" id="ARBA00023136"/>
    </source>
</evidence>
<dbReference type="Gene3D" id="3.30.200.20">
    <property type="entry name" value="Phosphorylase Kinase, domain 1"/>
    <property type="match status" value="1"/>
</dbReference>
<dbReference type="SUPFAM" id="SSF82671">
    <property type="entry name" value="SEA domain"/>
    <property type="match status" value="1"/>
</dbReference>
<keyword evidence="9" id="KW-1015">Disulfide bond</keyword>
<dbReference type="InterPro" id="IPR000719">
    <property type="entry name" value="Prot_kinase_dom"/>
</dbReference>
<dbReference type="CDD" id="cd00192">
    <property type="entry name" value="PTKc"/>
    <property type="match status" value="1"/>
</dbReference>
<dbReference type="InterPro" id="IPR036790">
    <property type="entry name" value="Frizzled_dom_sf"/>
</dbReference>
<dbReference type="PROSITE" id="PS00109">
    <property type="entry name" value="PROTEIN_KINASE_TYR"/>
    <property type="match status" value="1"/>
</dbReference>
<dbReference type="EC" id="2.7.10.1" evidence="2"/>
<name>A0ABN8M1F9_9CNID</name>
<dbReference type="Pfam" id="PF01390">
    <property type="entry name" value="SEA"/>
    <property type="match status" value="1"/>
</dbReference>
<dbReference type="InterPro" id="IPR036116">
    <property type="entry name" value="FN3_sf"/>
</dbReference>
<dbReference type="Pfam" id="PF07714">
    <property type="entry name" value="PK_Tyr_Ser-Thr"/>
    <property type="match status" value="1"/>
</dbReference>
<comment type="caution">
    <text evidence="18">The sequence shown here is derived from an EMBL/GenBank/DDBJ whole genome shotgun (WGS) entry which is preliminary data.</text>
</comment>
<dbReference type="InterPro" id="IPR020635">
    <property type="entry name" value="Tyr_kinase_cat_dom"/>
</dbReference>
<keyword evidence="19" id="KW-1185">Reference proteome</keyword>
<comment type="subcellular location">
    <subcellularLocation>
        <location evidence="1">Membrane</location>
        <topology evidence="1">Single-pass membrane protein</topology>
    </subcellularLocation>
</comment>
<dbReference type="Gene3D" id="3.30.70.960">
    <property type="entry name" value="SEA domain"/>
    <property type="match status" value="1"/>
</dbReference>
<evidence type="ECO:0000256" key="12">
    <source>
        <dbReference type="ARBA" id="ARBA00051243"/>
    </source>
</evidence>
<evidence type="ECO:0000256" key="4">
    <source>
        <dbReference type="ARBA" id="ARBA00022692"/>
    </source>
</evidence>
<dbReference type="SMART" id="SM00060">
    <property type="entry name" value="FN3"/>
    <property type="match status" value="2"/>
</dbReference>
<dbReference type="PANTHER" id="PTHR24416">
    <property type="entry name" value="TYROSINE-PROTEIN KINASE RECEPTOR"/>
    <property type="match status" value="1"/>
</dbReference>
<evidence type="ECO:0000313" key="19">
    <source>
        <dbReference type="Proteomes" id="UP001159427"/>
    </source>
</evidence>
<keyword evidence="3" id="KW-0808">Transferase</keyword>
<accession>A0ABN8M1F9</accession>
<dbReference type="PROSITE" id="PS50038">
    <property type="entry name" value="FZ"/>
    <property type="match status" value="1"/>
</dbReference>
<evidence type="ECO:0000256" key="13">
    <source>
        <dbReference type="PROSITE-ProRule" id="PRU00090"/>
    </source>
</evidence>
<feature type="binding site" evidence="14">
    <location>
        <position position="636"/>
    </location>
    <ligand>
        <name>ATP</name>
        <dbReference type="ChEBI" id="CHEBI:30616"/>
    </ligand>
</feature>
<keyword evidence="7" id="KW-1133">Transmembrane helix</keyword>
<dbReference type="Gene3D" id="1.10.510.10">
    <property type="entry name" value="Transferase(Phosphotransferase) domain 1"/>
    <property type="match status" value="1"/>
</dbReference>
<dbReference type="InterPro" id="IPR020067">
    <property type="entry name" value="Frizzled_dom"/>
</dbReference>
<dbReference type="Gene3D" id="2.60.40.10">
    <property type="entry name" value="Immunoglobulins"/>
    <property type="match status" value="2"/>
</dbReference>
<evidence type="ECO:0000259" key="17">
    <source>
        <dbReference type="PROSITE" id="PS50853"/>
    </source>
</evidence>
<evidence type="ECO:0000256" key="14">
    <source>
        <dbReference type="PROSITE-ProRule" id="PRU10141"/>
    </source>
</evidence>
<evidence type="ECO:0000256" key="7">
    <source>
        <dbReference type="ARBA" id="ARBA00022989"/>
    </source>
</evidence>
<evidence type="ECO:0000256" key="5">
    <source>
        <dbReference type="ARBA" id="ARBA00022737"/>
    </source>
</evidence>
<dbReference type="Pfam" id="PF00041">
    <property type="entry name" value="fn3"/>
    <property type="match status" value="2"/>
</dbReference>
<comment type="caution">
    <text evidence="13">Lacks conserved residue(s) required for the propagation of feature annotation.</text>
</comment>
<dbReference type="PROSITE" id="PS50853">
    <property type="entry name" value="FN3"/>
    <property type="match status" value="2"/>
</dbReference>
<evidence type="ECO:0000256" key="11">
    <source>
        <dbReference type="ARBA" id="ARBA00023180"/>
    </source>
</evidence>
<evidence type="ECO:0000313" key="18">
    <source>
        <dbReference type="EMBL" id="CAH3022242.1"/>
    </source>
</evidence>
<comment type="catalytic activity">
    <reaction evidence="12">
        <text>L-tyrosyl-[protein] + ATP = O-phospho-L-tyrosyl-[protein] + ADP + H(+)</text>
        <dbReference type="Rhea" id="RHEA:10596"/>
        <dbReference type="Rhea" id="RHEA-COMP:10136"/>
        <dbReference type="Rhea" id="RHEA-COMP:20101"/>
        <dbReference type="ChEBI" id="CHEBI:15378"/>
        <dbReference type="ChEBI" id="CHEBI:30616"/>
        <dbReference type="ChEBI" id="CHEBI:46858"/>
        <dbReference type="ChEBI" id="CHEBI:61978"/>
        <dbReference type="ChEBI" id="CHEBI:456216"/>
        <dbReference type="EC" id="2.7.10.1"/>
    </reaction>
</comment>
<dbReference type="PROSITE" id="PS50011">
    <property type="entry name" value="PROTEIN_KINASE_DOM"/>
    <property type="match status" value="1"/>
</dbReference>
<reference evidence="18 19" key="1">
    <citation type="submission" date="2022-05" db="EMBL/GenBank/DDBJ databases">
        <authorList>
            <consortium name="Genoscope - CEA"/>
            <person name="William W."/>
        </authorList>
    </citation>
    <scope>NUCLEOTIDE SEQUENCE [LARGE SCALE GENOMIC DNA]</scope>
</reference>
<sequence length="878" mass="98524">MRDASCSFYPKIAAPCEDIISNRYVYGDSDFLRTSESLLARFDGYLRLGLISEECKFFSKDVVCRYLFPLCDTSLNKPLAQGVCRKTCQFGTYGKCVKELDPLRVIAEAGKEPGFDGNLMNCTTYPAASGGEAPECYQHRALPAEILAYNKSALCRSASPALSFVLLTLTSHLGQNLRPTFIRRSLLPSFVSSFLPSFFPPPSSPSSSLHLFSFPSSLPFSLIFVQLSVCENFHSPVPSDGPSFLRGYPLNSTAIHISWERIPPPLHNEKLLGYRIRYRRLGSQLYIEKNVTSNSTEVVISRLDYRTSYEIKVNGFNEVGHGPPGNLITVQTLQNGNIVVDINFELVINTGFHSDLLNRSSEKFIVMEKNITSKINIQFNESSSLKIYEVRVLNFSRGSVNAQMLALAIVNELTSKAEALTQFIEGFDTSLRDSLCVSALIVAEKPPPPGNLKVINVQTHYIVITWEKPKYGGDFQIQSYSVEHRKVGSKNFTKVAALPYSQTEMVMEDLEPATEYIIRLSSINKYGTSDGVLLTQNTREGALLASFFLAAKAFRVTWSMRKCEAFPARSPRICHRNELTERDWENAIVLGKRGNWIELPRSAVEFKEKLGEGAFGEVFKGEVTISGKFRNCAIKKLKENATEKEKRDLRNELEIMAAVGEHPNVINLIAACTETEPTLVVVRLAENGCLLNYLQRSRENLYVNVNKPKISFTSSERTRIARDIANGMLHLSNKKCVHRDLAARNVLFDENFVAMISDFGLSRDVYESGEYETLSGGMLPVRWMALESLEHYTYNTKTDVWSFGIVLWEIESRGLMPYSGLGGMEVVDFLKSGQRLKQPDGCPDKIFEIMTSCWHPEPSTRPSFSEIVTSLEEELTVS</sequence>
<feature type="domain" description="Fibronectin type-III" evidence="17">
    <location>
        <begin position="241"/>
        <end position="335"/>
    </location>
</feature>
<dbReference type="EMBL" id="CALNXI010000211">
    <property type="protein sequence ID" value="CAH3022242.1"/>
    <property type="molecule type" value="Genomic_DNA"/>
</dbReference>
<dbReference type="PANTHER" id="PTHR24416:SF617">
    <property type="entry name" value="RET ONCOGENE, ISOFORM A"/>
    <property type="match status" value="1"/>
</dbReference>
<feature type="domain" description="Protein kinase" evidence="15">
    <location>
        <begin position="604"/>
        <end position="875"/>
    </location>
</feature>
<evidence type="ECO:0000256" key="1">
    <source>
        <dbReference type="ARBA" id="ARBA00004167"/>
    </source>
</evidence>
<evidence type="ECO:0000259" key="16">
    <source>
        <dbReference type="PROSITE" id="PS50038"/>
    </source>
</evidence>
<feature type="domain" description="FZ" evidence="16">
    <location>
        <begin position="1"/>
        <end position="139"/>
    </location>
</feature>
<dbReference type="InterPro" id="IPR036364">
    <property type="entry name" value="SEA_dom_sf"/>
</dbReference>
<evidence type="ECO:0000256" key="9">
    <source>
        <dbReference type="ARBA" id="ARBA00023157"/>
    </source>
</evidence>
<keyword evidence="6" id="KW-0418">Kinase</keyword>
<dbReference type="InterPro" id="IPR011009">
    <property type="entry name" value="Kinase-like_dom_sf"/>
</dbReference>
<dbReference type="SUPFAM" id="SSF49265">
    <property type="entry name" value="Fibronectin type III"/>
    <property type="match status" value="2"/>
</dbReference>
<evidence type="ECO:0000256" key="2">
    <source>
        <dbReference type="ARBA" id="ARBA00011902"/>
    </source>
</evidence>
<dbReference type="Proteomes" id="UP001159427">
    <property type="component" value="Unassembled WGS sequence"/>
</dbReference>
<dbReference type="SMART" id="SM00219">
    <property type="entry name" value="TyrKc"/>
    <property type="match status" value="1"/>
</dbReference>
<gene>
    <name evidence="18" type="ORF">PEVE_00014687</name>
</gene>
<dbReference type="SUPFAM" id="SSF56112">
    <property type="entry name" value="Protein kinase-like (PK-like)"/>
    <property type="match status" value="1"/>
</dbReference>
<evidence type="ECO:0000259" key="15">
    <source>
        <dbReference type="PROSITE" id="PS50011"/>
    </source>
</evidence>
<evidence type="ECO:0000256" key="6">
    <source>
        <dbReference type="ARBA" id="ARBA00022777"/>
    </source>
</evidence>
<dbReference type="InterPro" id="IPR001245">
    <property type="entry name" value="Ser-Thr/Tyr_kinase_cat_dom"/>
</dbReference>
<dbReference type="Gene3D" id="1.10.2000.10">
    <property type="entry name" value="Frizzled cysteine-rich domain"/>
    <property type="match status" value="1"/>
</dbReference>
<dbReference type="InterPro" id="IPR050122">
    <property type="entry name" value="RTK"/>
</dbReference>
<dbReference type="InterPro" id="IPR003961">
    <property type="entry name" value="FN3_dom"/>
</dbReference>
<keyword evidence="8" id="KW-0472">Membrane</keyword>
<protein>
    <recommendedName>
        <fullName evidence="2">receptor protein-tyrosine kinase</fullName>
        <ecNumber evidence="2">2.7.10.1</ecNumber>
    </recommendedName>
</protein>
<evidence type="ECO:0000256" key="3">
    <source>
        <dbReference type="ARBA" id="ARBA00022679"/>
    </source>
</evidence>
<keyword evidence="4" id="KW-0812">Transmembrane</keyword>
<keyword evidence="14" id="KW-0547">Nucleotide-binding</keyword>
<keyword evidence="10" id="KW-0675">Receptor</keyword>
<organism evidence="18 19">
    <name type="scientific">Porites evermanni</name>
    <dbReference type="NCBI Taxonomy" id="104178"/>
    <lineage>
        <taxon>Eukaryota</taxon>
        <taxon>Metazoa</taxon>
        <taxon>Cnidaria</taxon>
        <taxon>Anthozoa</taxon>
        <taxon>Hexacorallia</taxon>
        <taxon>Scleractinia</taxon>
        <taxon>Fungiina</taxon>
        <taxon>Poritidae</taxon>
        <taxon>Porites</taxon>
    </lineage>
</organism>
<dbReference type="InterPro" id="IPR013783">
    <property type="entry name" value="Ig-like_fold"/>
</dbReference>
<dbReference type="InterPro" id="IPR017441">
    <property type="entry name" value="Protein_kinase_ATP_BS"/>
</dbReference>
<dbReference type="CDD" id="cd00063">
    <property type="entry name" value="FN3"/>
    <property type="match status" value="2"/>
</dbReference>